<name>A0AAD5CPA3_AMBAR</name>
<evidence type="ECO:0000313" key="2">
    <source>
        <dbReference type="Proteomes" id="UP001206925"/>
    </source>
</evidence>
<proteinExistence type="predicted"/>
<dbReference type="Proteomes" id="UP001206925">
    <property type="component" value="Unassembled WGS sequence"/>
</dbReference>
<keyword evidence="2" id="KW-1185">Reference proteome</keyword>
<dbReference type="InterPro" id="IPR010903">
    <property type="entry name" value="DUF1517"/>
</dbReference>
<dbReference type="PANTHER" id="PTHR33975:SF2">
    <property type="entry name" value="MYELIN-ASSOCIATED OLIGODENDROCYTE BASIC PROTEIN"/>
    <property type="match status" value="1"/>
</dbReference>
<evidence type="ECO:0000313" key="1">
    <source>
        <dbReference type="EMBL" id="KAI7744259.1"/>
    </source>
</evidence>
<dbReference type="InterPro" id="IPR053023">
    <property type="entry name" value="FLAP_modulator"/>
</dbReference>
<dbReference type="Pfam" id="PF07466">
    <property type="entry name" value="DUF1517"/>
    <property type="match status" value="1"/>
</dbReference>
<gene>
    <name evidence="1" type="ORF">M8C21_022087</name>
</gene>
<dbReference type="EMBL" id="JAMZMK010007556">
    <property type="protein sequence ID" value="KAI7744259.1"/>
    <property type="molecule type" value="Genomic_DNA"/>
</dbReference>
<dbReference type="GO" id="GO:0009507">
    <property type="term" value="C:chloroplast"/>
    <property type="evidence" value="ECO:0007669"/>
    <property type="project" value="TreeGrafter"/>
</dbReference>
<protein>
    <submittedName>
        <fullName evidence="1">Uncharacterized protein</fullName>
    </submittedName>
</protein>
<organism evidence="1 2">
    <name type="scientific">Ambrosia artemisiifolia</name>
    <name type="common">Common ragweed</name>
    <dbReference type="NCBI Taxonomy" id="4212"/>
    <lineage>
        <taxon>Eukaryota</taxon>
        <taxon>Viridiplantae</taxon>
        <taxon>Streptophyta</taxon>
        <taxon>Embryophyta</taxon>
        <taxon>Tracheophyta</taxon>
        <taxon>Spermatophyta</taxon>
        <taxon>Magnoliopsida</taxon>
        <taxon>eudicotyledons</taxon>
        <taxon>Gunneridae</taxon>
        <taxon>Pentapetalae</taxon>
        <taxon>asterids</taxon>
        <taxon>campanulids</taxon>
        <taxon>Asterales</taxon>
        <taxon>Asteraceae</taxon>
        <taxon>Asteroideae</taxon>
        <taxon>Heliantheae alliance</taxon>
        <taxon>Heliantheae</taxon>
        <taxon>Ambrosia</taxon>
    </lineage>
</organism>
<dbReference type="PANTHER" id="PTHR33975">
    <property type="entry name" value="MYELIN-ASSOCIATED OLIGODENDROCYTE BASIC PROTEIN"/>
    <property type="match status" value="1"/>
</dbReference>
<dbReference type="PIRSF" id="PIRSF037221">
    <property type="entry name" value="DUF1517"/>
    <property type="match status" value="1"/>
</dbReference>
<accession>A0AAD5CPA3</accession>
<comment type="caution">
    <text evidence="1">The sequence shown here is derived from an EMBL/GenBank/DDBJ whole genome shotgun (WGS) entry which is preliminary data.</text>
</comment>
<dbReference type="AlphaFoldDB" id="A0AAD5CPA3"/>
<sequence>MNHKPQGEKGSGLTKVATETGINGVFRRPMETVMKALQVSVIAGVLSGLLLLYDHHEGGLALAASCGETSGQASCSSEVYSTQTSSPACMEPQKGHEPELQHLIFPVVLVSCFIIKWFDDKMHSEEKSVLKLQFLKVGLLGTSSTSLQSDLKRIAATSTTKGLSYVLQEATLALLRHRDYCIYGYSSVDLKTKPGEGQKRFNHLSIKERAKINKETLVNVNDTRNISTSQSSNNAYIVVTILVYAWYHGWKMPPVTSSEQLKEALQNLASIPSGYIINVEVLWNPQHENDFLTEEELLKDYPLMHSV</sequence>
<reference evidence="1" key="1">
    <citation type="submission" date="2022-06" db="EMBL/GenBank/DDBJ databases">
        <title>Uncovering the hologenomic basis of an extraordinary plant invasion.</title>
        <authorList>
            <person name="Bieker V.C."/>
            <person name="Martin M.D."/>
            <person name="Gilbert T."/>
            <person name="Hodgins K."/>
            <person name="Battlay P."/>
            <person name="Petersen B."/>
            <person name="Wilson J."/>
        </authorList>
    </citation>
    <scope>NUCLEOTIDE SEQUENCE</scope>
    <source>
        <strain evidence="1">AA19_3_7</strain>
        <tissue evidence="1">Leaf</tissue>
    </source>
</reference>